<proteinExistence type="predicted"/>
<organism evidence="1 2">
    <name type="scientific">Geranomyces variabilis</name>
    <dbReference type="NCBI Taxonomy" id="109894"/>
    <lineage>
        <taxon>Eukaryota</taxon>
        <taxon>Fungi</taxon>
        <taxon>Fungi incertae sedis</taxon>
        <taxon>Chytridiomycota</taxon>
        <taxon>Chytridiomycota incertae sedis</taxon>
        <taxon>Chytridiomycetes</taxon>
        <taxon>Spizellomycetales</taxon>
        <taxon>Powellomycetaceae</taxon>
        <taxon>Geranomyces</taxon>
    </lineage>
</organism>
<accession>A0AAD5TNQ8</accession>
<sequence length="187" mass="20634">MDELNEVARHVGATEFHGTSSKNALYVASYVDIERGRAPSEFSNVPGFYTTSRIPAAVSRCNEKYCTEPQALVLFGPVEDANLSRFTFDFADAAHIRLWRQLVWTGCNDEEYEFDCEQLFSADIVAGPIGVKAVSKSLSGIVAYEADQNGYLTVDAVAAVNAVRSHVVVCLSDEFVRPAKLSRDRRT</sequence>
<dbReference type="Proteomes" id="UP001212152">
    <property type="component" value="Unassembled WGS sequence"/>
</dbReference>
<dbReference type="AlphaFoldDB" id="A0AAD5TNQ8"/>
<comment type="caution">
    <text evidence="1">The sequence shown here is derived from an EMBL/GenBank/DDBJ whole genome shotgun (WGS) entry which is preliminary data.</text>
</comment>
<evidence type="ECO:0000313" key="2">
    <source>
        <dbReference type="Proteomes" id="UP001212152"/>
    </source>
</evidence>
<evidence type="ECO:0000313" key="1">
    <source>
        <dbReference type="EMBL" id="KAJ3181800.1"/>
    </source>
</evidence>
<dbReference type="EMBL" id="JADGJQ010000011">
    <property type="protein sequence ID" value="KAJ3181800.1"/>
    <property type="molecule type" value="Genomic_DNA"/>
</dbReference>
<reference evidence="1" key="1">
    <citation type="submission" date="2020-05" db="EMBL/GenBank/DDBJ databases">
        <title>Phylogenomic resolution of chytrid fungi.</title>
        <authorList>
            <person name="Stajich J.E."/>
            <person name="Amses K."/>
            <person name="Simmons R."/>
            <person name="Seto K."/>
            <person name="Myers J."/>
            <person name="Bonds A."/>
            <person name="Quandt C.A."/>
            <person name="Barry K."/>
            <person name="Liu P."/>
            <person name="Grigoriev I."/>
            <person name="Longcore J.E."/>
            <person name="James T.Y."/>
        </authorList>
    </citation>
    <scope>NUCLEOTIDE SEQUENCE</scope>
    <source>
        <strain evidence="1">JEL0379</strain>
    </source>
</reference>
<protein>
    <submittedName>
        <fullName evidence="1">Uncharacterized protein</fullName>
    </submittedName>
</protein>
<keyword evidence="2" id="KW-1185">Reference proteome</keyword>
<gene>
    <name evidence="1" type="ORF">HDU87_000818</name>
</gene>
<name>A0AAD5TNQ8_9FUNG</name>